<organism evidence="1 2">
    <name type="scientific">Branchiostoma lanceolatum</name>
    <name type="common">Common lancelet</name>
    <name type="synonym">Amphioxus lanceolatum</name>
    <dbReference type="NCBI Taxonomy" id="7740"/>
    <lineage>
        <taxon>Eukaryota</taxon>
        <taxon>Metazoa</taxon>
        <taxon>Chordata</taxon>
        <taxon>Cephalochordata</taxon>
        <taxon>Leptocardii</taxon>
        <taxon>Amphioxiformes</taxon>
        <taxon>Branchiostomatidae</taxon>
        <taxon>Branchiostoma</taxon>
    </lineage>
</organism>
<evidence type="ECO:0000313" key="1">
    <source>
        <dbReference type="EMBL" id="CAH1243029.1"/>
    </source>
</evidence>
<proteinExistence type="predicted"/>
<protein>
    <submittedName>
        <fullName evidence="1">Hypp7019 protein</fullName>
    </submittedName>
</protein>
<name>A0A8K0EB76_BRALA</name>
<evidence type="ECO:0000313" key="2">
    <source>
        <dbReference type="Proteomes" id="UP000838412"/>
    </source>
</evidence>
<dbReference type="OrthoDB" id="66144at2759"/>
<dbReference type="SUPFAM" id="SSF53335">
    <property type="entry name" value="S-adenosyl-L-methionine-dependent methyltransferases"/>
    <property type="match status" value="1"/>
</dbReference>
<dbReference type="InterPro" id="IPR029063">
    <property type="entry name" value="SAM-dependent_MTases_sf"/>
</dbReference>
<reference evidence="1" key="1">
    <citation type="submission" date="2022-01" db="EMBL/GenBank/DDBJ databases">
        <authorList>
            <person name="Braso-Vives M."/>
        </authorList>
    </citation>
    <scope>NUCLEOTIDE SEQUENCE</scope>
</reference>
<dbReference type="CDD" id="cd02440">
    <property type="entry name" value="AdoMet_MTases"/>
    <property type="match status" value="1"/>
</dbReference>
<accession>A0A8K0EB76</accession>
<gene>
    <name evidence="1" type="primary">Hypp7019</name>
    <name evidence="1" type="ORF">BLAG_LOCUS6157</name>
</gene>
<dbReference type="Proteomes" id="UP000838412">
    <property type="component" value="Chromosome 13"/>
</dbReference>
<sequence length="70" mass="7567">MDACVDRLHAQTASAVTLLEKYLEWQVGDRVLDVGCGCGEVTKVIAQQPTVSSVLGIDLSSQLADQIYEQ</sequence>
<dbReference type="AlphaFoldDB" id="A0A8K0EB76"/>
<dbReference type="Pfam" id="PF02353">
    <property type="entry name" value="CMAS"/>
    <property type="match status" value="1"/>
</dbReference>
<keyword evidence="2" id="KW-1185">Reference proteome</keyword>
<dbReference type="EMBL" id="OV696698">
    <property type="protein sequence ID" value="CAH1243029.1"/>
    <property type="molecule type" value="Genomic_DNA"/>
</dbReference>
<dbReference type="Gene3D" id="3.40.50.150">
    <property type="entry name" value="Vaccinia Virus protein VP39"/>
    <property type="match status" value="1"/>
</dbReference>